<feature type="compositionally biased region" description="Polar residues" evidence="1">
    <location>
        <begin position="7"/>
        <end position="17"/>
    </location>
</feature>
<keyword evidence="2" id="KW-0472">Membrane</keyword>
<sequence length="80" mass="7995">MDKNTDSPESSKSCCNSDKSRCGGKRCCVGKALGALVVLGLVAGIAYCAGTRQAPSSVGKLPGAALAAQASQDNIPTLKP</sequence>
<organism evidence="3 4">
    <name type="scientific">Uliginosibacterium flavum</name>
    <dbReference type="NCBI Taxonomy" id="1396831"/>
    <lineage>
        <taxon>Bacteria</taxon>
        <taxon>Pseudomonadati</taxon>
        <taxon>Pseudomonadota</taxon>
        <taxon>Betaproteobacteria</taxon>
        <taxon>Rhodocyclales</taxon>
        <taxon>Zoogloeaceae</taxon>
        <taxon>Uliginosibacterium</taxon>
    </lineage>
</organism>
<evidence type="ECO:0000313" key="3">
    <source>
        <dbReference type="EMBL" id="MET7012950.1"/>
    </source>
</evidence>
<keyword evidence="4" id="KW-1185">Reference proteome</keyword>
<name>A0ABV2TGA8_9RHOO</name>
<feature type="region of interest" description="Disordered" evidence="1">
    <location>
        <begin position="1"/>
        <end position="22"/>
    </location>
</feature>
<evidence type="ECO:0000256" key="1">
    <source>
        <dbReference type="SAM" id="MobiDB-lite"/>
    </source>
</evidence>
<keyword evidence="2" id="KW-1133">Transmembrane helix</keyword>
<reference evidence="3 4" key="1">
    <citation type="submission" date="2024-07" db="EMBL/GenBank/DDBJ databases">
        <title>Uliginosibacterium flavum JJ3220;KACC:17644.</title>
        <authorList>
            <person name="Kim M.K."/>
        </authorList>
    </citation>
    <scope>NUCLEOTIDE SEQUENCE [LARGE SCALE GENOMIC DNA]</scope>
    <source>
        <strain evidence="3 4">KACC:17644</strain>
    </source>
</reference>
<evidence type="ECO:0000256" key="2">
    <source>
        <dbReference type="SAM" id="Phobius"/>
    </source>
</evidence>
<accession>A0ABV2TGA8</accession>
<gene>
    <name evidence="3" type="ORF">ABXR19_02035</name>
</gene>
<dbReference type="Proteomes" id="UP001549691">
    <property type="component" value="Unassembled WGS sequence"/>
</dbReference>
<evidence type="ECO:0000313" key="4">
    <source>
        <dbReference type="Proteomes" id="UP001549691"/>
    </source>
</evidence>
<proteinExistence type="predicted"/>
<feature type="transmembrane region" description="Helical" evidence="2">
    <location>
        <begin position="28"/>
        <end position="47"/>
    </location>
</feature>
<protein>
    <submittedName>
        <fullName evidence="3">Uncharacterized protein</fullName>
    </submittedName>
</protein>
<dbReference type="RefSeq" id="WP_354599413.1">
    <property type="nucleotide sequence ID" value="NZ_JBEWZI010000002.1"/>
</dbReference>
<dbReference type="EMBL" id="JBEWZI010000002">
    <property type="protein sequence ID" value="MET7012950.1"/>
    <property type="molecule type" value="Genomic_DNA"/>
</dbReference>
<comment type="caution">
    <text evidence="3">The sequence shown here is derived from an EMBL/GenBank/DDBJ whole genome shotgun (WGS) entry which is preliminary data.</text>
</comment>
<keyword evidence="2" id="KW-0812">Transmembrane</keyword>